<sequence length="629" mass="72716">MNESATSSAESFVLLSFIYRDLDDRDFKNGLLLSERLFAIDNKNSLYRFLYATCLISLLDYFASYTLLKNDPSVPCLSLFAESCLHLANAEQQKEKQRRLLEEGVQAATLALAQTTTGDSNTFWDQELSGFQKRFHSPSRSSIATLLGDLYVKLDNIRAAAKAYWDALNSNRFKLSAYIKMCDIAPDVINFKKAKLPKDIFKPMDSIDLSLCDTDFSSLSTEPEIMFRQPLKEFERTSHLMPDLDEDFTDISMDQLRAYVNSKYELDDMPIDRHRGEIEEIKDKLMTTAHKDIREMERIENYNNKHGLRKRPPEEIPKIEVQYPGTDEGGLYDPELSIEHVRPSRVARPRDSLEDASERPKKKLKVKEEECIPTNEALSISSPSSTEISQHISEEISTTLLEGINRVIELLSIVATGYLYQSFYKCKEAALELQQLDDNQYNSARVLCIIGKAYYDVGEYESARIFFRQAFCIAPWYCDYAAFYSTTLWYLQNEDELNLLAYKMKDNKCHLYEAYIVAGNWTKCVRDGIESSYWFRKAISVNPTHYYAHALMGYEEWEHECYLNAKRHFATSMAANRRSYIGWFGLANSYKAMQEYQKAKVFLEEAIRLHPNHPVLKSTMEDILAAMER</sequence>
<dbReference type="InterPro" id="IPR011990">
    <property type="entry name" value="TPR-like_helical_dom_sf"/>
</dbReference>
<dbReference type="GO" id="GO:0007091">
    <property type="term" value="P:metaphase/anaphase transition of mitotic cell cycle"/>
    <property type="evidence" value="ECO:0007669"/>
    <property type="project" value="TreeGrafter"/>
</dbReference>
<dbReference type="Pfam" id="PF12895">
    <property type="entry name" value="ANAPC3"/>
    <property type="match status" value="1"/>
</dbReference>
<dbReference type="SMART" id="SM00028">
    <property type="entry name" value="TPR"/>
    <property type="match status" value="3"/>
</dbReference>
<dbReference type="Gene3D" id="1.25.40.10">
    <property type="entry name" value="Tetratricopeptide repeat domain"/>
    <property type="match status" value="3"/>
</dbReference>
<reference evidence="6" key="1">
    <citation type="journal article" date="2020" name="Microb. Genom.">
        <title>Genetic diversity of clinical and environmental Mucorales isolates obtained from an investigation of mucormycosis cases among solid organ transplant recipients.</title>
        <authorList>
            <person name="Nguyen M.H."/>
            <person name="Kaul D."/>
            <person name="Muto C."/>
            <person name="Cheng S.J."/>
            <person name="Richter R.A."/>
            <person name="Bruno V.M."/>
            <person name="Liu G."/>
            <person name="Beyhan S."/>
            <person name="Sundermann A.J."/>
            <person name="Mounaud S."/>
            <person name="Pasculle A.W."/>
            <person name="Nierman W.C."/>
            <person name="Driscoll E."/>
            <person name="Cumbie R."/>
            <person name="Clancy C.J."/>
            <person name="Dupont C.L."/>
        </authorList>
    </citation>
    <scope>NUCLEOTIDE SEQUENCE</scope>
    <source>
        <strain evidence="6">GL11</strain>
    </source>
</reference>
<dbReference type="PANTHER" id="PTHR12558:SF13">
    <property type="entry name" value="CELL DIVISION CYCLE PROTEIN 27 HOMOLOG"/>
    <property type="match status" value="1"/>
</dbReference>
<feature type="repeat" description="TPR" evidence="4">
    <location>
        <begin position="580"/>
        <end position="613"/>
    </location>
</feature>
<dbReference type="InterPro" id="IPR013105">
    <property type="entry name" value="TPR_2"/>
</dbReference>
<evidence type="ECO:0000313" key="7">
    <source>
        <dbReference type="Proteomes" id="UP000716291"/>
    </source>
</evidence>
<evidence type="ECO:0000256" key="2">
    <source>
        <dbReference type="ARBA" id="ARBA00022803"/>
    </source>
</evidence>
<evidence type="ECO:0000256" key="4">
    <source>
        <dbReference type="PROSITE-ProRule" id="PRU00339"/>
    </source>
</evidence>
<dbReference type="GO" id="GO:0016567">
    <property type="term" value="P:protein ubiquitination"/>
    <property type="evidence" value="ECO:0007669"/>
    <property type="project" value="TreeGrafter"/>
</dbReference>
<dbReference type="GO" id="GO:0031145">
    <property type="term" value="P:anaphase-promoting complex-dependent catabolic process"/>
    <property type="evidence" value="ECO:0007669"/>
    <property type="project" value="TreeGrafter"/>
</dbReference>
<keyword evidence="1" id="KW-0677">Repeat</keyword>
<evidence type="ECO:0000256" key="1">
    <source>
        <dbReference type="ARBA" id="ARBA00022737"/>
    </source>
</evidence>
<name>A0A9P6X5Y4_RHIOR</name>
<evidence type="ECO:0000256" key="5">
    <source>
        <dbReference type="SAM" id="MobiDB-lite"/>
    </source>
</evidence>
<gene>
    <name evidence="6" type="ORF">G6F64_007869</name>
</gene>
<protein>
    <submittedName>
        <fullName evidence="6">Uncharacterized protein</fullName>
    </submittedName>
</protein>
<comment type="caution">
    <text evidence="6">The sequence shown here is derived from an EMBL/GenBank/DDBJ whole genome shotgun (WGS) entry which is preliminary data.</text>
</comment>
<keyword evidence="7" id="KW-1185">Reference proteome</keyword>
<comment type="similarity">
    <text evidence="3">Belongs to the APC3/CDC27 family.</text>
</comment>
<organism evidence="6 7">
    <name type="scientific">Rhizopus oryzae</name>
    <name type="common">Mucormycosis agent</name>
    <name type="synonym">Rhizopus arrhizus var. delemar</name>
    <dbReference type="NCBI Taxonomy" id="64495"/>
    <lineage>
        <taxon>Eukaryota</taxon>
        <taxon>Fungi</taxon>
        <taxon>Fungi incertae sedis</taxon>
        <taxon>Mucoromycota</taxon>
        <taxon>Mucoromycotina</taxon>
        <taxon>Mucoromycetes</taxon>
        <taxon>Mucorales</taxon>
        <taxon>Mucorineae</taxon>
        <taxon>Rhizopodaceae</taxon>
        <taxon>Rhizopus</taxon>
    </lineage>
</organism>
<dbReference type="PANTHER" id="PTHR12558">
    <property type="entry name" value="CELL DIVISION CYCLE 16,23,27"/>
    <property type="match status" value="1"/>
</dbReference>
<dbReference type="OrthoDB" id="10248520at2759"/>
<evidence type="ECO:0000256" key="3">
    <source>
        <dbReference type="ARBA" id="ARBA00038210"/>
    </source>
</evidence>
<dbReference type="GO" id="GO:0005680">
    <property type="term" value="C:anaphase-promoting complex"/>
    <property type="evidence" value="ECO:0007669"/>
    <property type="project" value="TreeGrafter"/>
</dbReference>
<feature type="repeat" description="TPR" evidence="4">
    <location>
        <begin position="444"/>
        <end position="477"/>
    </location>
</feature>
<dbReference type="InterPro" id="IPR019734">
    <property type="entry name" value="TPR_rpt"/>
</dbReference>
<evidence type="ECO:0000313" key="6">
    <source>
        <dbReference type="EMBL" id="KAG1306082.1"/>
    </source>
</evidence>
<feature type="region of interest" description="Disordered" evidence="5">
    <location>
        <begin position="344"/>
        <end position="367"/>
    </location>
</feature>
<dbReference type="PROSITE" id="PS50005">
    <property type="entry name" value="TPR"/>
    <property type="match status" value="2"/>
</dbReference>
<proteinExistence type="inferred from homology"/>
<feature type="compositionally biased region" description="Basic and acidic residues" evidence="5">
    <location>
        <begin position="344"/>
        <end position="359"/>
    </location>
</feature>
<dbReference type="Proteomes" id="UP000716291">
    <property type="component" value="Unassembled WGS sequence"/>
</dbReference>
<dbReference type="Pfam" id="PF13181">
    <property type="entry name" value="TPR_8"/>
    <property type="match status" value="1"/>
</dbReference>
<dbReference type="GO" id="GO:0005737">
    <property type="term" value="C:cytoplasm"/>
    <property type="evidence" value="ECO:0007669"/>
    <property type="project" value="TreeGrafter"/>
</dbReference>
<dbReference type="Pfam" id="PF07719">
    <property type="entry name" value="TPR_2"/>
    <property type="match status" value="1"/>
</dbReference>
<dbReference type="SUPFAM" id="SSF48452">
    <property type="entry name" value="TPR-like"/>
    <property type="match status" value="2"/>
</dbReference>
<accession>A0A9P6X5Y4</accession>
<dbReference type="EMBL" id="JAANQT010001211">
    <property type="protein sequence ID" value="KAG1306082.1"/>
    <property type="molecule type" value="Genomic_DNA"/>
</dbReference>
<dbReference type="GO" id="GO:0051301">
    <property type="term" value="P:cell division"/>
    <property type="evidence" value="ECO:0007669"/>
    <property type="project" value="TreeGrafter"/>
</dbReference>
<keyword evidence="2 4" id="KW-0802">TPR repeat</keyword>
<dbReference type="AlphaFoldDB" id="A0A9P6X5Y4"/>